<gene>
    <name evidence="1" type="ORF">L227DRAFT_488552</name>
</gene>
<accession>A0A5C2RY81</accession>
<feature type="non-terminal residue" evidence="1">
    <location>
        <position position="62"/>
    </location>
</feature>
<dbReference type="STRING" id="1328759.A0A5C2RY81"/>
<sequence>LTYQDFPWPVLTFPRRIHSDNLTWKEVEKFFEEVKKKVQRKDFISIVTKTQRQFHPDRWSGR</sequence>
<organism evidence="1 2">
    <name type="scientific">Lentinus tigrinus ALCF2SS1-6</name>
    <dbReference type="NCBI Taxonomy" id="1328759"/>
    <lineage>
        <taxon>Eukaryota</taxon>
        <taxon>Fungi</taxon>
        <taxon>Dikarya</taxon>
        <taxon>Basidiomycota</taxon>
        <taxon>Agaricomycotina</taxon>
        <taxon>Agaricomycetes</taxon>
        <taxon>Polyporales</taxon>
        <taxon>Polyporaceae</taxon>
        <taxon>Lentinus</taxon>
    </lineage>
</organism>
<dbReference type="AlphaFoldDB" id="A0A5C2RY81"/>
<reference evidence="1" key="1">
    <citation type="journal article" date="2018" name="Genome Biol. Evol.">
        <title>Genomics and development of Lentinus tigrinus, a white-rot wood-decaying mushroom with dimorphic fruiting bodies.</title>
        <authorList>
            <person name="Wu B."/>
            <person name="Xu Z."/>
            <person name="Knudson A."/>
            <person name="Carlson A."/>
            <person name="Chen N."/>
            <person name="Kovaka S."/>
            <person name="LaButti K."/>
            <person name="Lipzen A."/>
            <person name="Pennachio C."/>
            <person name="Riley R."/>
            <person name="Schakwitz W."/>
            <person name="Umezawa K."/>
            <person name="Ohm R.A."/>
            <person name="Grigoriev I.V."/>
            <person name="Nagy L.G."/>
            <person name="Gibbons J."/>
            <person name="Hibbett D."/>
        </authorList>
    </citation>
    <scope>NUCLEOTIDE SEQUENCE [LARGE SCALE GENOMIC DNA]</scope>
    <source>
        <strain evidence="1">ALCF2SS1-6</strain>
    </source>
</reference>
<keyword evidence="2" id="KW-1185">Reference proteome</keyword>
<evidence type="ECO:0000313" key="1">
    <source>
        <dbReference type="EMBL" id="RPD55934.1"/>
    </source>
</evidence>
<dbReference type="EMBL" id="ML122291">
    <property type="protein sequence ID" value="RPD55934.1"/>
    <property type="molecule type" value="Genomic_DNA"/>
</dbReference>
<proteinExistence type="predicted"/>
<protein>
    <submittedName>
        <fullName evidence="1">Uncharacterized protein</fullName>
    </submittedName>
</protein>
<feature type="non-terminal residue" evidence="1">
    <location>
        <position position="1"/>
    </location>
</feature>
<name>A0A5C2RY81_9APHY</name>
<dbReference type="Proteomes" id="UP000313359">
    <property type="component" value="Unassembled WGS sequence"/>
</dbReference>
<evidence type="ECO:0000313" key="2">
    <source>
        <dbReference type="Proteomes" id="UP000313359"/>
    </source>
</evidence>